<dbReference type="InterPro" id="IPR014721">
    <property type="entry name" value="Ribsml_uS5_D2-typ_fold_subgr"/>
</dbReference>
<organism evidence="2">
    <name type="scientific">mine drainage metagenome</name>
    <dbReference type="NCBI Taxonomy" id="410659"/>
    <lineage>
        <taxon>unclassified sequences</taxon>
        <taxon>metagenomes</taxon>
        <taxon>ecological metagenomes</taxon>
    </lineage>
</organism>
<dbReference type="InterPro" id="IPR027065">
    <property type="entry name" value="Lon_Prtase"/>
</dbReference>
<dbReference type="GO" id="GO:0030163">
    <property type="term" value="P:protein catabolic process"/>
    <property type="evidence" value="ECO:0007669"/>
    <property type="project" value="InterPro"/>
</dbReference>
<comment type="caution">
    <text evidence="2">The sequence shown here is derived from an EMBL/GenBank/DDBJ whole genome shotgun (WGS) entry which is preliminary data.</text>
</comment>
<evidence type="ECO:0000313" key="2">
    <source>
        <dbReference type="EMBL" id="EQD72383.1"/>
    </source>
</evidence>
<dbReference type="Pfam" id="PF05362">
    <property type="entry name" value="Lon_C"/>
    <property type="match status" value="1"/>
</dbReference>
<dbReference type="GO" id="GO:0006508">
    <property type="term" value="P:proteolysis"/>
    <property type="evidence" value="ECO:0007669"/>
    <property type="project" value="InterPro"/>
</dbReference>
<dbReference type="PANTHER" id="PTHR10046">
    <property type="entry name" value="ATP DEPENDENT LON PROTEASE FAMILY MEMBER"/>
    <property type="match status" value="1"/>
</dbReference>
<name>T1BUW2_9ZZZZ</name>
<feature type="non-terminal residue" evidence="2">
    <location>
        <position position="1"/>
    </location>
</feature>
<proteinExistence type="predicted"/>
<accession>T1BUW2</accession>
<evidence type="ECO:0000259" key="1">
    <source>
        <dbReference type="Pfam" id="PF05362"/>
    </source>
</evidence>
<dbReference type="GO" id="GO:0005524">
    <property type="term" value="F:ATP binding"/>
    <property type="evidence" value="ECO:0007669"/>
    <property type="project" value="InterPro"/>
</dbReference>
<dbReference type="AlphaFoldDB" id="T1BUW2"/>
<dbReference type="EMBL" id="AUZX01003996">
    <property type="protein sequence ID" value="EQD72383.1"/>
    <property type="molecule type" value="Genomic_DNA"/>
</dbReference>
<sequence length="135" mass="13523">SWLGISLEDALHYRLPASITINTANIGGPSAGLAMTLTLINELSAGSLTGHQVVAATGTIDPQGQVGDVGGVAEKTVAVQRAGATLFIVPSVEVATARAAATPGLRVVGVTTLAQALAALRHVGGQRPVSLTPPR</sequence>
<protein>
    <recommendedName>
        <fullName evidence="1">Lon proteolytic domain-containing protein</fullName>
    </recommendedName>
</protein>
<reference evidence="2" key="2">
    <citation type="journal article" date="2014" name="ISME J.">
        <title>Microbial stratification in low pH oxic and suboxic macroscopic growths along an acid mine drainage.</title>
        <authorList>
            <person name="Mendez-Garcia C."/>
            <person name="Mesa V."/>
            <person name="Sprenger R.R."/>
            <person name="Richter M."/>
            <person name="Diez M.S."/>
            <person name="Solano J."/>
            <person name="Bargiela R."/>
            <person name="Golyshina O.V."/>
            <person name="Manteca A."/>
            <person name="Ramos J.L."/>
            <person name="Gallego J.R."/>
            <person name="Llorente I."/>
            <person name="Martins Dos Santos V.A."/>
            <person name="Jensen O.N."/>
            <person name="Pelaez A.I."/>
            <person name="Sanchez J."/>
            <person name="Ferrer M."/>
        </authorList>
    </citation>
    <scope>NUCLEOTIDE SEQUENCE</scope>
</reference>
<dbReference type="InterPro" id="IPR020568">
    <property type="entry name" value="Ribosomal_Su5_D2-typ_SF"/>
</dbReference>
<dbReference type="InterPro" id="IPR008269">
    <property type="entry name" value="Lon_proteolytic"/>
</dbReference>
<feature type="domain" description="Lon proteolytic" evidence="1">
    <location>
        <begin position="27"/>
        <end position="92"/>
    </location>
</feature>
<dbReference type="SUPFAM" id="SSF54211">
    <property type="entry name" value="Ribosomal protein S5 domain 2-like"/>
    <property type="match status" value="1"/>
</dbReference>
<dbReference type="Gene3D" id="3.30.230.10">
    <property type="match status" value="1"/>
</dbReference>
<dbReference type="GO" id="GO:0004176">
    <property type="term" value="F:ATP-dependent peptidase activity"/>
    <property type="evidence" value="ECO:0007669"/>
    <property type="project" value="InterPro"/>
</dbReference>
<reference evidence="2" key="1">
    <citation type="submission" date="2013-08" db="EMBL/GenBank/DDBJ databases">
        <authorList>
            <person name="Mendez C."/>
            <person name="Richter M."/>
            <person name="Ferrer M."/>
            <person name="Sanchez J."/>
        </authorList>
    </citation>
    <scope>NUCLEOTIDE SEQUENCE</scope>
</reference>
<dbReference type="GO" id="GO:0004252">
    <property type="term" value="F:serine-type endopeptidase activity"/>
    <property type="evidence" value="ECO:0007669"/>
    <property type="project" value="InterPro"/>
</dbReference>
<gene>
    <name evidence="2" type="ORF">B1A_05476</name>
</gene>